<dbReference type="FunFam" id="1.10.12.10:FF:000001">
    <property type="entry name" value="Probable enoyl-CoA hydratase, mitochondrial"/>
    <property type="match status" value="1"/>
</dbReference>
<gene>
    <name evidence="4" type="primary">crt</name>
</gene>
<dbReference type="InterPro" id="IPR018376">
    <property type="entry name" value="Enoyl-CoA_hyd/isom_CS"/>
</dbReference>
<evidence type="ECO:0000256" key="2">
    <source>
        <dbReference type="ARBA" id="ARBA00023239"/>
    </source>
</evidence>
<dbReference type="PANTHER" id="PTHR11941:SF54">
    <property type="entry name" value="ENOYL-COA HYDRATASE, MITOCHONDRIAL"/>
    <property type="match status" value="1"/>
</dbReference>
<dbReference type="GO" id="GO:0006635">
    <property type="term" value="P:fatty acid beta-oxidation"/>
    <property type="evidence" value="ECO:0007669"/>
    <property type="project" value="TreeGrafter"/>
</dbReference>
<sequence length="255" mass="27561">MEDEVLVSREGNIGHVTVNRPGQLNAMNAAVRGAIAAAFEQFGADREVRAIILAGAGEKSFIAGADLTEFAASGELNRERMRDEWRMTDVAAACPTPIIAMVDGFCLGGGMELAMACDLRVASDRSKFGQPEINLGILPGAGGTQRLPRLAGEGRALELMLTGRMIPAEEAERYGIVNFVWPAKELEARTVELAEQIASKPAFAAERIKRATRSGLPLAEGLRNEQELFAECFNSPDGKEGVAAFLEKRKPRFNR</sequence>
<accession>A0A075GU67</accession>
<dbReference type="InterPro" id="IPR029045">
    <property type="entry name" value="ClpP/crotonase-like_dom_sf"/>
</dbReference>
<dbReference type="PANTHER" id="PTHR11941">
    <property type="entry name" value="ENOYL-COA HYDRATASE-RELATED"/>
    <property type="match status" value="1"/>
</dbReference>
<proteinExistence type="inferred from homology"/>
<dbReference type="SUPFAM" id="SSF52096">
    <property type="entry name" value="ClpP/crotonase"/>
    <property type="match status" value="1"/>
</dbReference>
<name>A0A075GU67_9EURY</name>
<dbReference type="AlphaFoldDB" id="A0A075GU67"/>
<keyword evidence="2 4" id="KW-0456">Lyase</keyword>
<evidence type="ECO:0000256" key="3">
    <source>
        <dbReference type="RuleBase" id="RU003707"/>
    </source>
</evidence>
<dbReference type="Gene3D" id="3.90.226.10">
    <property type="entry name" value="2-enoyl-CoA Hydratase, Chain A, domain 1"/>
    <property type="match status" value="1"/>
</dbReference>
<dbReference type="GO" id="GO:0016836">
    <property type="term" value="F:hydro-lyase activity"/>
    <property type="evidence" value="ECO:0007669"/>
    <property type="project" value="UniProtKB-ARBA"/>
</dbReference>
<comment type="similarity">
    <text evidence="1 3">Belongs to the enoyl-CoA hydratase/isomerase family.</text>
</comment>
<dbReference type="InterPro" id="IPR014748">
    <property type="entry name" value="Enoyl-CoA_hydra_C"/>
</dbReference>
<dbReference type="Gene3D" id="1.10.12.10">
    <property type="entry name" value="Lyase 2-enoyl-coa Hydratase, Chain A, domain 2"/>
    <property type="match status" value="1"/>
</dbReference>
<dbReference type="EC" id="4.2.1.55" evidence="4"/>
<dbReference type="GO" id="GO:0016853">
    <property type="term" value="F:isomerase activity"/>
    <property type="evidence" value="ECO:0007669"/>
    <property type="project" value="UniProtKB-KW"/>
</dbReference>
<dbReference type="InterPro" id="IPR001753">
    <property type="entry name" value="Enoyl-CoA_hydra/iso"/>
</dbReference>
<evidence type="ECO:0000313" key="4">
    <source>
        <dbReference type="EMBL" id="AIF05333.1"/>
    </source>
</evidence>
<dbReference type="Pfam" id="PF00378">
    <property type="entry name" value="ECH_1"/>
    <property type="match status" value="1"/>
</dbReference>
<dbReference type="EMBL" id="KF900736">
    <property type="protein sequence ID" value="AIF05333.1"/>
    <property type="molecule type" value="Genomic_DNA"/>
</dbReference>
<dbReference type="PROSITE" id="PS00166">
    <property type="entry name" value="ENOYL_COA_HYDRATASE"/>
    <property type="match status" value="1"/>
</dbReference>
<dbReference type="FunFam" id="3.90.226.10:FF:000009">
    <property type="entry name" value="Carnitinyl-CoA dehydratase"/>
    <property type="match status" value="1"/>
</dbReference>
<evidence type="ECO:0000256" key="1">
    <source>
        <dbReference type="ARBA" id="ARBA00005254"/>
    </source>
</evidence>
<organism evidence="4">
    <name type="scientific">uncultured marine group II/III euryarchaeote KM3_181_H05</name>
    <dbReference type="NCBI Taxonomy" id="1457945"/>
    <lineage>
        <taxon>Archaea</taxon>
        <taxon>Methanobacteriati</taxon>
        <taxon>Methanobacteriota</taxon>
        <taxon>environmental samples</taxon>
    </lineage>
</organism>
<keyword evidence="4" id="KW-0413">Isomerase</keyword>
<protein>
    <submittedName>
        <fullName evidence="4">Enoyl-CoA hydratase/isomerase (Crt)</fullName>
        <ecNumber evidence="4">4.2.1.55</ecNumber>
    </submittedName>
</protein>
<dbReference type="CDD" id="cd06558">
    <property type="entry name" value="crotonase-like"/>
    <property type="match status" value="1"/>
</dbReference>
<reference evidence="4" key="1">
    <citation type="journal article" date="2014" name="Genome Biol. Evol.">
        <title>Pangenome evidence for extensive interdomain horizontal transfer affecting lineage core and shell genes in uncultured planktonic thaumarchaeota and euryarchaeota.</title>
        <authorList>
            <person name="Deschamps P."/>
            <person name="Zivanovic Y."/>
            <person name="Moreira D."/>
            <person name="Rodriguez-Valera F."/>
            <person name="Lopez-Garcia P."/>
        </authorList>
    </citation>
    <scope>NUCLEOTIDE SEQUENCE</scope>
</reference>